<comment type="similarity">
    <text evidence="1">Belongs to the UDP-glycosyltransferase family.</text>
</comment>
<evidence type="ECO:0000256" key="1">
    <source>
        <dbReference type="ARBA" id="ARBA00009995"/>
    </source>
</evidence>
<evidence type="ECO:0000313" key="6">
    <source>
        <dbReference type="Proteomes" id="UP001163046"/>
    </source>
</evidence>
<evidence type="ECO:0000313" key="5">
    <source>
        <dbReference type="EMBL" id="KAJ7354806.1"/>
    </source>
</evidence>
<dbReference type="EMBL" id="MU827332">
    <property type="protein sequence ID" value="KAJ7354806.1"/>
    <property type="molecule type" value="Genomic_DNA"/>
</dbReference>
<proteinExistence type="inferred from homology"/>
<dbReference type="GO" id="GO:0015020">
    <property type="term" value="F:glucuronosyltransferase activity"/>
    <property type="evidence" value="ECO:0007669"/>
    <property type="project" value="UniProtKB-EC"/>
</dbReference>
<evidence type="ECO:0000256" key="4">
    <source>
        <dbReference type="SAM" id="SignalP"/>
    </source>
</evidence>
<dbReference type="Proteomes" id="UP001163046">
    <property type="component" value="Unassembled WGS sequence"/>
</dbReference>
<sequence length="282" mass="31686">MRPFFRMIVFLLELNVALAAKIAGVSGVASGSHYFIIRSAMEELASRGHEVVLVVSSDAQIKSSDKIPHKTFKVPYEPGFTEELIIKPAIEENLLKAIWNLNQIHRVLCECFLNSTELLQELKGFDLIVYEAAAMPFAVLVADLLHIPRVVIAPGPPNAVFAHLHMIPMPVSYIPQRFTGFSCNMTFIQRVINLGTYVFTKLLMDMMFAYSMSSLKVKYNITPEVTYNEAIANVELVIVLADFAMEYAQPLLQGRSKKQFKTLVTTEIRKSSCSHGKFSHKL</sequence>
<dbReference type="Gene3D" id="3.40.50.2000">
    <property type="entry name" value="Glycogen Phosphorylase B"/>
    <property type="match status" value="1"/>
</dbReference>
<dbReference type="AlphaFoldDB" id="A0A9X0CI51"/>
<accession>A0A9X0CI51</accession>
<feature type="signal peptide" evidence="4">
    <location>
        <begin position="1"/>
        <end position="19"/>
    </location>
</feature>
<protein>
    <submittedName>
        <fullName evidence="5">UDP-glucuronosyltransferase 1-1</fullName>
        <ecNumber evidence="5">2.4.1.17</ecNumber>
    </submittedName>
</protein>
<organism evidence="5 6">
    <name type="scientific">Desmophyllum pertusum</name>
    <dbReference type="NCBI Taxonomy" id="174260"/>
    <lineage>
        <taxon>Eukaryota</taxon>
        <taxon>Metazoa</taxon>
        <taxon>Cnidaria</taxon>
        <taxon>Anthozoa</taxon>
        <taxon>Hexacorallia</taxon>
        <taxon>Scleractinia</taxon>
        <taxon>Caryophylliina</taxon>
        <taxon>Caryophylliidae</taxon>
        <taxon>Desmophyllum</taxon>
    </lineage>
</organism>
<dbReference type="PANTHER" id="PTHR48043">
    <property type="entry name" value="EG:EG0003.4 PROTEIN-RELATED"/>
    <property type="match status" value="1"/>
</dbReference>
<name>A0A9X0CI51_9CNID</name>
<evidence type="ECO:0000256" key="3">
    <source>
        <dbReference type="ARBA" id="ARBA00022679"/>
    </source>
</evidence>
<comment type="caution">
    <text evidence="5">The sequence shown here is derived from an EMBL/GenBank/DDBJ whole genome shotgun (WGS) entry which is preliminary data.</text>
</comment>
<dbReference type="PANTHER" id="PTHR48043:SF145">
    <property type="entry name" value="FI06409P-RELATED"/>
    <property type="match status" value="1"/>
</dbReference>
<dbReference type="InterPro" id="IPR002213">
    <property type="entry name" value="UDP_glucos_trans"/>
</dbReference>
<evidence type="ECO:0000256" key="2">
    <source>
        <dbReference type="ARBA" id="ARBA00022676"/>
    </source>
</evidence>
<keyword evidence="6" id="KW-1185">Reference proteome</keyword>
<dbReference type="EC" id="2.4.1.17" evidence="5"/>
<dbReference type="OrthoDB" id="5835829at2759"/>
<keyword evidence="3 5" id="KW-0808">Transferase</keyword>
<dbReference type="Pfam" id="PF00201">
    <property type="entry name" value="UDPGT"/>
    <property type="match status" value="1"/>
</dbReference>
<gene>
    <name evidence="5" type="primary">UGT1A1_10</name>
    <name evidence="5" type="ORF">OS493_029812</name>
</gene>
<dbReference type="InterPro" id="IPR050271">
    <property type="entry name" value="UDP-glycosyltransferase"/>
</dbReference>
<keyword evidence="2 5" id="KW-0328">Glycosyltransferase</keyword>
<feature type="chain" id="PRO_5040878502" evidence="4">
    <location>
        <begin position="20"/>
        <end position="282"/>
    </location>
</feature>
<dbReference type="SUPFAM" id="SSF53756">
    <property type="entry name" value="UDP-Glycosyltransferase/glycogen phosphorylase"/>
    <property type="match status" value="1"/>
</dbReference>
<reference evidence="5" key="1">
    <citation type="submission" date="2023-01" db="EMBL/GenBank/DDBJ databases">
        <title>Genome assembly of the deep-sea coral Lophelia pertusa.</title>
        <authorList>
            <person name="Herrera S."/>
            <person name="Cordes E."/>
        </authorList>
    </citation>
    <scope>NUCLEOTIDE SEQUENCE</scope>
    <source>
        <strain evidence="5">USNM1676648</strain>
        <tissue evidence="5">Polyp</tissue>
    </source>
</reference>
<keyword evidence="4" id="KW-0732">Signal</keyword>